<accession>A0AAX0YT29</accession>
<name>A0AAX0YT29_9GAMM</name>
<evidence type="ECO:0008006" key="3">
    <source>
        <dbReference type="Google" id="ProtNLM"/>
    </source>
</evidence>
<proteinExistence type="predicted"/>
<comment type="caution">
    <text evidence="1">The sequence shown here is derived from an EMBL/GenBank/DDBJ whole genome shotgun (WGS) entry which is preliminary data.</text>
</comment>
<organism evidence="1 2">
    <name type="scientific">Photobacterium kishitanii</name>
    <dbReference type="NCBI Taxonomy" id="318456"/>
    <lineage>
        <taxon>Bacteria</taxon>
        <taxon>Pseudomonadati</taxon>
        <taxon>Pseudomonadota</taxon>
        <taxon>Gammaproteobacteria</taxon>
        <taxon>Vibrionales</taxon>
        <taxon>Vibrionaceae</taxon>
        <taxon>Photobacterium</taxon>
    </lineage>
</organism>
<dbReference type="Proteomes" id="UP000240728">
    <property type="component" value="Unassembled WGS sequence"/>
</dbReference>
<dbReference type="EMBL" id="PYOZ01000010">
    <property type="protein sequence ID" value="PSX44118.1"/>
    <property type="molecule type" value="Genomic_DNA"/>
</dbReference>
<sequence length="826" mass="94452">MLANHSLFGAQYANSLDIKIIDEWTLWRNETKHIVADTPYDCGFTLRQYIVSAVDEFKSALLDEKPLQISFSGGKDSSCVVILFIIAMMELKRASLLSSVVKGNTIISANTRSENPRALQLMLEAHTDLSRFIEKEGLPITLILAEPNTNQTLIGRIVTGRGLPSYSNKSAQCSIERKLIPTKSALSRFYRENNIDIKKTVVCLGSRDSESQARRKSLKSFGGTNSVKFSTKSKRYEFYAVKNWTVIQIWDLLNLAGSNQNKVIPSYSENFVKLAEFYRDATGECNYNVTISRNNTKQEGCSSRSGCFDCLRVQRDKSAEQLSKNKQYEYLKPLLHIRQFLSDIERDWSRRNLLGRTLYSGFSRLRPDVFDFNTCRTLLAALITADVDEDNRAYKVAEQIESGQIEDNPANRYLSKPQFRHVMPKDVIGVEMMWSLHTFNANTFEAISLYTQIWNGDESVMERLLDHDPLHGNKNKVAATTQPAGYWLYCGERSTEPESYLYEDWLINDINEWSHCNGHKLLGLRDILGEFSETATAQHIYKKRADGSYYNDMMCEFNELDAFDIDDEMAEEILSWPEYYLNLKSSQQLYLPQHAAVKFLKLGVVKLGKGKERIYQSMSRRAQYYAARHLTGGLSWSDIDKIKQRNDLVLLTKTQFDAHKLRLVMLYQQLACIVVSCHSASFINAINQEENINKMEVFQSVFTDAIGRYYINQNNSEKSKVLLNRIFDSTMSNAQELASGIVISNKEFLLDDIVTTFFCNLKSGSLLISEELILAGGFDKFKAIATELFMKLEFNEYPIISDTCSSHIIMRIDTSKEKHLTQTSLF</sequence>
<evidence type="ECO:0000313" key="1">
    <source>
        <dbReference type="EMBL" id="PSX44118.1"/>
    </source>
</evidence>
<dbReference type="AlphaFoldDB" id="A0AAX0YT29"/>
<dbReference type="RefSeq" id="WP_045067199.1">
    <property type="nucleotide sequence ID" value="NZ_JZTB01000014.1"/>
</dbReference>
<reference evidence="1 2" key="1">
    <citation type="submission" date="2018-01" db="EMBL/GenBank/DDBJ databases">
        <title>Whole genome sequencing of Histamine producing bacteria.</title>
        <authorList>
            <person name="Butler K."/>
        </authorList>
    </citation>
    <scope>NUCLEOTIDE SEQUENCE [LARGE SCALE GENOMIC DNA]</scope>
    <source>
        <strain evidence="1 2">A1-4</strain>
    </source>
</reference>
<dbReference type="Gene3D" id="3.40.50.620">
    <property type="entry name" value="HUPs"/>
    <property type="match status" value="1"/>
</dbReference>
<dbReference type="InterPro" id="IPR014729">
    <property type="entry name" value="Rossmann-like_a/b/a_fold"/>
</dbReference>
<protein>
    <recommendedName>
        <fullName evidence="3">Phosphoadenosine phosphosulphate reductase domain-containing protein</fullName>
    </recommendedName>
</protein>
<gene>
    <name evidence="1" type="ORF">C0W53_15940</name>
</gene>
<dbReference type="SUPFAM" id="SSF52402">
    <property type="entry name" value="Adenine nucleotide alpha hydrolases-like"/>
    <property type="match status" value="1"/>
</dbReference>
<evidence type="ECO:0000313" key="2">
    <source>
        <dbReference type="Proteomes" id="UP000240728"/>
    </source>
</evidence>
<keyword evidence="2" id="KW-1185">Reference proteome</keyword>